<organism evidence="2 3">
    <name type="scientific">Capnocytophaga granulosa</name>
    <dbReference type="NCBI Taxonomy" id="45242"/>
    <lineage>
        <taxon>Bacteria</taxon>
        <taxon>Pseudomonadati</taxon>
        <taxon>Bacteroidota</taxon>
        <taxon>Flavobacteriia</taxon>
        <taxon>Flavobacteriales</taxon>
        <taxon>Flavobacteriaceae</taxon>
        <taxon>Capnocytophaga</taxon>
    </lineage>
</organism>
<dbReference type="GeneID" id="85016779"/>
<keyword evidence="3" id="KW-1185">Reference proteome</keyword>
<name>A0A1H2VUT2_9FLAO</name>
<dbReference type="Proteomes" id="UP000182771">
    <property type="component" value="Unassembled WGS sequence"/>
</dbReference>
<evidence type="ECO:0000256" key="1">
    <source>
        <dbReference type="SAM" id="MobiDB-lite"/>
    </source>
</evidence>
<evidence type="ECO:0000313" key="3">
    <source>
        <dbReference type="Proteomes" id="UP000182771"/>
    </source>
</evidence>
<dbReference type="OrthoDB" id="713689at2"/>
<dbReference type="PROSITE" id="PS51257">
    <property type="entry name" value="PROKAR_LIPOPROTEIN"/>
    <property type="match status" value="1"/>
</dbReference>
<evidence type="ECO:0000313" key="2">
    <source>
        <dbReference type="EMBL" id="SDW72090.1"/>
    </source>
</evidence>
<accession>A0A1H2VUT2</accession>
<feature type="region of interest" description="Disordered" evidence="1">
    <location>
        <begin position="22"/>
        <end position="44"/>
    </location>
</feature>
<protein>
    <recommendedName>
        <fullName evidence="4">Lipoprotein</fullName>
    </recommendedName>
</protein>
<evidence type="ECO:0008006" key="4">
    <source>
        <dbReference type="Google" id="ProtNLM"/>
    </source>
</evidence>
<dbReference type="RefSeq" id="WP_016420646.1">
    <property type="nucleotide sequence ID" value="NZ_FNND01000003.1"/>
</dbReference>
<reference evidence="2 3" key="1">
    <citation type="submission" date="2016-10" db="EMBL/GenBank/DDBJ databases">
        <authorList>
            <person name="Varghese N."/>
            <person name="Submissions S."/>
        </authorList>
    </citation>
    <scope>NUCLEOTIDE SEQUENCE [LARGE SCALE GENOMIC DNA]</scope>
    <source>
        <strain evidence="2 3">DSM 11449</strain>
    </source>
</reference>
<sequence length="264" mass="28965">MKKIILSALVIGGLFAVSCSKDDDKPAPAPEQKGVPTNQEGFSGSYKLGNAEEVKTHFTRVLYAVESNEKDAAPWNDTQLVYDSKDPQGNNVKVKRFQFVTKNVGDNIKTIDELKAADEKAAKTMKSLTDGVKIFVEVPIDASGVLQVNKAYVGNLGYKTKTDDKRVELTDPSVQIESIDFTLSRLETPVYKDVQPGNHEGASRYNEGYIKFNLTAKVRPNATAEFQTLVVKVDSPISVTQIRGKNVANRAVAISEVVIAKNRK</sequence>
<gene>
    <name evidence="2" type="ORF">SAMN05444420_103293</name>
</gene>
<dbReference type="EMBL" id="FNND01000003">
    <property type="protein sequence ID" value="SDW72090.1"/>
    <property type="molecule type" value="Genomic_DNA"/>
</dbReference>
<comment type="caution">
    <text evidence="2">The sequence shown here is derived from an EMBL/GenBank/DDBJ whole genome shotgun (WGS) entry which is preliminary data.</text>
</comment>
<proteinExistence type="predicted"/>
<dbReference type="AlphaFoldDB" id="A0A1H2VUT2"/>